<evidence type="ECO:0000313" key="3">
    <source>
        <dbReference type="Proteomes" id="UP000660262"/>
    </source>
</evidence>
<dbReference type="EMBL" id="BNJQ01000026">
    <property type="protein sequence ID" value="GHP09738.1"/>
    <property type="molecule type" value="Genomic_DNA"/>
</dbReference>
<dbReference type="Proteomes" id="UP000660262">
    <property type="component" value="Unassembled WGS sequence"/>
</dbReference>
<keyword evidence="3" id="KW-1185">Reference proteome</keyword>
<proteinExistence type="predicted"/>
<dbReference type="AlphaFoldDB" id="A0A830HRY0"/>
<reference evidence="2" key="1">
    <citation type="submission" date="2020-10" db="EMBL/GenBank/DDBJ databases">
        <title>Unveiling of a novel bifunctional photoreceptor, Dualchrome1, isolated from a cosmopolitan green alga.</title>
        <authorList>
            <person name="Suzuki S."/>
            <person name="Kawachi M."/>
        </authorList>
    </citation>
    <scope>NUCLEOTIDE SEQUENCE</scope>
    <source>
        <strain evidence="2">NIES 2893</strain>
    </source>
</reference>
<protein>
    <submittedName>
        <fullName evidence="2">Uncharacterized protein</fullName>
    </submittedName>
</protein>
<sequence length="240" mass="25330">MTYNQSHVLRIPPAPPPIPPTIPPPPPNVPPFPVDGMGHVFQMDLEELVETMRKNRTRCATWREGTVTMLGDLPLATGNETAGSPACEETELISYPPLPPPPPSAPPTPRPPMLLPPMPGMGNASLMALSVSDEGGGPLLLTPAFSSDHFNYRARCPPPCTSVKLTFACENLNATTTTTVQPARADAAVTVLRGFAATVDQDVSVGAVPARLSVNVLVVASPAPGSEEMFNATYNVALHL</sequence>
<comment type="caution">
    <text evidence="2">The sequence shown here is derived from an EMBL/GenBank/DDBJ whole genome shotgun (WGS) entry which is preliminary data.</text>
</comment>
<organism evidence="2 3">
    <name type="scientific">Pycnococcus provasolii</name>
    <dbReference type="NCBI Taxonomy" id="41880"/>
    <lineage>
        <taxon>Eukaryota</taxon>
        <taxon>Viridiplantae</taxon>
        <taxon>Chlorophyta</taxon>
        <taxon>Pseudoscourfieldiophyceae</taxon>
        <taxon>Pseudoscourfieldiales</taxon>
        <taxon>Pycnococcaceae</taxon>
        <taxon>Pycnococcus</taxon>
    </lineage>
</organism>
<evidence type="ECO:0000313" key="2">
    <source>
        <dbReference type="EMBL" id="GHP09738.1"/>
    </source>
</evidence>
<evidence type="ECO:0000256" key="1">
    <source>
        <dbReference type="SAM" id="MobiDB-lite"/>
    </source>
</evidence>
<name>A0A830HRY0_9CHLO</name>
<accession>A0A830HRY0</accession>
<feature type="region of interest" description="Disordered" evidence="1">
    <location>
        <begin position="1"/>
        <end position="30"/>
    </location>
</feature>
<gene>
    <name evidence="2" type="ORF">PPROV_000847300</name>
</gene>
<feature type="compositionally biased region" description="Pro residues" evidence="1">
    <location>
        <begin position="12"/>
        <end position="30"/>
    </location>
</feature>